<sequence length="188" mass="19491">MDDHPSAGGGWHDFDGGSAGPEPLEPGMEPHDVYGGSGVEHFGESTDYTSLGLDSNPEAGLADGSHGELGSAHLTPDLLHLNSAQSSFTTTTSDQPYVTVNQSGSVYSHASSSSENWVGTVHGNSFANKQGNDLGHVSNGTVYDHWDHVIGSVHGGHIFNAKGVQIGTASNDIEGAAYLFFIVKGGVQ</sequence>
<feature type="region of interest" description="Disordered" evidence="1">
    <location>
        <begin position="1"/>
        <end position="68"/>
    </location>
</feature>
<evidence type="ECO:0000313" key="2">
    <source>
        <dbReference type="EMBL" id="KKI98648.1"/>
    </source>
</evidence>
<dbReference type="Pfam" id="PF21785">
    <property type="entry name" value="Bflower_2"/>
    <property type="match status" value="1"/>
</dbReference>
<organism evidence="2 3">
    <name type="scientific">Prochlorothrix hollandica PCC 9006 = CALU 1027</name>
    <dbReference type="NCBI Taxonomy" id="317619"/>
    <lineage>
        <taxon>Bacteria</taxon>
        <taxon>Bacillati</taxon>
        <taxon>Cyanobacteriota</taxon>
        <taxon>Cyanophyceae</taxon>
        <taxon>Prochlorotrichales</taxon>
        <taxon>Prochlorotrichaceae</taxon>
        <taxon>Prochlorothrix</taxon>
    </lineage>
</organism>
<accession>A0A0M2PVD8</accession>
<dbReference type="InterPro" id="IPR048910">
    <property type="entry name" value="Bflower_2"/>
</dbReference>
<dbReference type="EMBL" id="AJTX02000007">
    <property type="protein sequence ID" value="KKI98648.1"/>
    <property type="molecule type" value="Genomic_DNA"/>
</dbReference>
<evidence type="ECO:0000313" key="3">
    <source>
        <dbReference type="Proteomes" id="UP000034681"/>
    </source>
</evidence>
<keyword evidence="3" id="KW-1185">Reference proteome</keyword>
<reference evidence="2" key="1">
    <citation type="submission" date="2012-04" db="EMBL/GenBank/DDBJ databases">
        <authorList>
            <person name="Borisov I.G."/>
            <person name="Ivanikova N.V."/>
            <person name="Pinevich A.V."/>
        </authorList>
    </citation>
    <scope>NUCLEOTIDE SEQUENCE</scope>
    <source>
        <strain evidence="2">CALU 1027</strain>
    </source>
</reference>
<comment type="caution">
    <text evidence="2">The sequence shown here is derived from an EMBL/GenBank/DDBJ whole genome shotgun (WGS) entry which is preliminary data.</text>
</comment>
<gene>
    <name evidence="2" type="ORF">PROH_17435</name>
</gene>
<protein>
    <submittedName>
        <fullName evidence="2">Uncharacterized protein</fullName>
    </submittedName>
</protein>
<dbReference type="eggNOG" id="ENOG502ZJKW">
    <property type="taxonomic scope" value="Bacteria"/>
</dbReference>
<evidence type="ECO:0000256" key="1">
    <source>
        <dbReference type="SAM" id="MobiDB-lite"/>
    </source>
</evidence>
<proteinExistence type="predicted"/>
<dbReference type="AlphaFoldDB" id="A0A0M2PVD8"/>
<dbReference type="STRING" id="317619.GCA_000332315_01606"/>
<name>A0A0M2PVD8_PROHO</name>
<dbReference type="Proteomes" id="UP000034681">
    <property type="component" value="Unassembled WGS sequence"/>
</dbReference>